<sequence>MNTVVNRADGKVDLHGLIQAISHATSEDSLNNLLTAEQWDLLSSYLLPVSLPAGQILFSQGTSDRTLFLLESGSLSVHFEDEKQRLRLAIVGPGSVVGEGAFFSHLPRSATVQAGTPCKLWSLPAIRFSELSNRQPAVALQLVMAVGAVLSKRLGNRKRRVAST</sequence>
<name>A0A645AZ44_9ZZZZ</name>
<gene>
    <name evidence="2" type="ORF">SDC9_104895</name>
</gene>
<dbReference type="CDD" id="cd00038">
    <property type="entry name" value="CAP_ED"/>
    <property type="match status" value="1"/>
</dbReference>
<dbReference type="InterPro" id="IPR018490">
    <property type="entry name" value="cNMP-bd_dom_sf"/>
</dbReference>
<dbReference type="SMART" id="SM00100">
    <property type="entry name" value="cNMP"/>
    <property type="match status" value="1"/>
</dbReference>
<dbReference type="PANTHER" id="PTHR24567:SF74">
    <property type="entry name" value="HTH-TYPE TRANSCRIPTIONAL REGULATOR ARCR"/>
    <property type="match status" value="1"/>
</dbReference>
<proteinExistence type="predicted"/>
<dbReference type="GO" id="GO:0003700">
    <property type="term" value="F:DNA-binding transcription factor activity"/>
    <property type="evidence" value="ECO:0007669"/>
    <property type="project" value="TreeGrafter"/>
</dbReference>
<protein>
    <recommendedName>
        <fullName evidence="1">Cyclic nucleotide-binding domain-containing protein</fullName>
    </recommendedName>
</protein>
<dbReference type="Pfam" id="PF00027">
    <property type="entry name" value="cNMP_binding"/>
    <property type="match status" value="1"/>
</dbReference>
<dbReference type="PANTHER" id="PTHR24567">
    <property type="entry name" value="CRP FAMILY TRANSCRIPTIONAL REGULATORY PROTEIN"/>
    <property type="match status" value="1"/>
</dbReference>
<dbReference type="PROSITE" id="PS50042">
    <property type="entry name" value="CNMP_BINDING_3"/>
    <property type="match status" value="1"/>
</dbReference>
<dbReference type="GO" id="GO:0005829">
    <property type="term" value="C:cytosol"/>
    <property type="evidence" value="ECO:0007669"/>
    <property type="project" value="TreeGrafter"/>
</dbReference>
<dbReference type="InterPro" id="IPR000595">
    <property type="entry name" value="cNMP-bd_dom"/>
</dbReference>
<accession>A0A645AZ44</accession>
<dbReference type="SUPFAM" id="SSF51206">
    <property type="entry name" value="cAMP-binding domain-like"/>
    <property type="match status" value="1"/>
</dbReference>
<evidence type="ECO:0000313" key="2">
    <source>
        <dbReference type="EMBL" id="MPM58066.1"/>
    </source>
</evidence>
<dbReference type="InterPro" id="IPR050397">
    <property type="entry name" value="Env_Response_Regulators"/>
</dbReference>
<dbReference type="EMBL" id="VSSQ01016581">
    <property type="protein sequence ID" value="MPM58066.1"/>
    <property type="molecule type" value="Genomic_DNA"/>
</dbReference>
<reference evidence="2" key="1">
    <citation type="submission" date="2019-08" db="EMBL/GenBank/DDBJ databases">
        <authorList>
            <person name="Kucharzyk K."/>
            <person name="Murdoch R.W."/>
            <person name="Higgins S."/>
            <person name="Loffler F."/>
        </authorList>
    </citation>
    <scope>NUCLEOTIDE SEQUENCE</scope>
</reference>
<dbReference type="InterPro" id="IPR014710">
    <property type="entry name" value="RmlC-like_jellyroll"/>
</dbReference>
<organism evidence="2">
    <name type="scientific">bioreactor metagenome</name>
    <dbReference type="NCBI Taxonomy" id="1076179"/>
    <lineage>
        <taxon>unclassified sequences</taxon>
        <taxon>metagenomes</taxon>
        <taxon>ecological metagenomes</taxon>
    </lineage>
</organism>
<evidence type="ECO:0000259" key="1">
    <source>
        <dbReference type="PROSITE" id="PS50042"/>
    </source>
</evidence>
<dbReference type="AlphaFoldDB" id="A0A645AZ44"/>
<dbReference type="Gene3D" id="2.60.120.10">
    <property type="entry name" value="Jelly Rolls"/>
    <property type="match status" value="1"/>
</dbReference>
<feature type="domain" description="Cyclic nucleotide-binding" evidence="1">
    <location>
        <begin position="30"/>
        <end position="131"/>
    </location>
</feature>
<comment type="caution">
    <text evidence="2">The sequence shown here is derived from an EMBL/GenBank/DDBJ whole genome shotgun (WGS) entry which is preliminary data.</text>
</comment>